<dbReference type="GeneID" id="56475092"/>
<dbReference type="NCBIfam" id="TIGR03426">
    <property type="entry name" value="shape_MreD"/>
    <property type="match status" value="1"/>
</dbReference>
<keyword evidence="4 8" id="KW-0812">Transmembrane</keyword>
<feature type="transmembrane region" description="Helical" evidence="8">
    <location>
        <begin position="34"/>
        <end position="52"/>
    </location>
</feature>
<dbReference type="GO" id="GO:0005886">
    <property type="term" value="C:plasma membrane"/>
    <property type="evidence" value="ECO:0007669"/>
    <property type="project" value="UniProtKB-SubCell"/>
</dbReference>
<dbReference type="OrthoDB" id="1653857at2"/>
<organism evidence="9 10">
    <name type="scientific">Peribacillus simplex NBRC 15720 = DSM 1321</name>
    <dbReference type="NCBI Taxonomy" id="1349754"/>
    <lineage>
        <taxon>Bacteria</taxon>
        <taxon>Bacillati</taxon>
        <taxon>Bacillota</taxon>
        <taxon>Bacilli</taxon>
        <taxon>Bacillales</taxon>
        <taxon>Bacillaceae</taxon>
        <taxon>Peribacillus</taxon>
    </lineage>
</organism>
<dbReference type="Proteomes" id="UP000214618">
    <property type="component" value="Chromosome"/>
</dbReference>
<evidence type="ECO:0000256" key="8">
    <source>
        <dbReference type="SAM" id="Phobius"/>
    </source>
</evidence>
<protein>
    <submittedName>
        <fullName evidence="9">Rod shape-determining protein MreD</fullName>
    </submittedName>
</protein>
<feature type="transmembrane region" description="Helical" evidence="8">
    <location>
        <begin position="58"/>
        <end position="88"/>
    </location>
</feature>
<feature type="transmembrane region" description="Helical" evidence="8">
    <location>
        <begin position="6"/>
        <end position="25"/>
    </location>
</feature>
<name>A0A223EL90_9BACI</name>
<dbReference type="GO" id="GO:0008360">
    <property type="term" value="P:regulation of cell shape"/>
    <property type="evidence" value="ECO:0007669"/>
    <property type="project" value="UniProtKB-KW"/>
</dbReference>
<dbReference type="InterPro" id="IPR007227">
    <property type="entry name" value="Cell_shape_determining_MreD"/>
</dbReference>
<accession>A0A223EL90</accession>
<evidence type="ECO:0000256" key="2">
    <source>
        <dbReference type="ARBA" id="ARBA00007776"/>
    </source>
</evidence>
<evidence type="ECO:0000256" key="1">
    <source>
        <dbReference type="ARBA" id="ARBA00004651"/>
    </source>
</evidence>
<evidence type="ECO:0000313" key="9">
    <source>
        <dbReference type="EMBL" id="ASS96022.1"/>
    </source>
</evidence>
<keyword evidence="5" id="KW-0133">Cell shape</keyword>
<keyword evidence="7 8" id="KW-0472">Membrane</keyword>
<keyword evidence="3" id="KW-1003">Cell membrane</keyword>
<evidence type="ECO:0000256" key="4">
    <source>
        <dbReference type="ARBA" id="ARBA00022692"/>
    </source>
</evidence>
<gene>
    <name evidence="9" type="ORF">BS1321_20195</name>
</gene>
<reference evidence="9 10" key="1">
    <citation type="submission" date="2016-10" db="EMBL/GenBank/DDBJ databases">
        <title>The whole genome sequencing and assembly of Bacillus simplex DSM 1321 strain.</title>
        <authorList>
            <person name="Park M.-K."/>
            <person name="Lee Y.-J."/>
            <person name="Yi H."/>
            <person name="Bahn Y.-S."/>
            <person name="Kim J.F."/>
            <person name="Lee D.-W."/>
        </authorList>
    </citation>
    <scope>NUCLEOTIDE SEQUENCE [LARGE SCALE GENOMIC DNA]</scope>
    <source>
        <strain evidence="9 10">DSM 1321</strain>
    </source>
</reference>
<evidence type="ECO:0000256" key="3">
    <source>
        <dbReference type="ARBA" id="ARBA00022475"/>
    </source>
</evidence>
<feature type="transmembrane region" description="Helical" evidence="8">
    <location>
        <begin position="100"/>
        <end position="128"/>
    </location>
</feature>
<sequence>MRYFILSFIALVFFVFESIFAQMFAGDAFGADKILVPHFMMIFVFFLTMYGSRKMGMFYGAILGLTYDVVYTEILGIYMFLLPFLAYLISKSMKILQNNILIACLTALLSTAVLEVVIFQMNIILSFADMGFGEFAERRLIPTLLLNLAFIIISCYPLKRMIEKLDLQGETE</sequence>
<evidence type="ECO:0000256" key="6">
    <source>
        <dbReference type="ARBA" id="ARBA00022989"/>
    </source>
</evidence>
<evidence type="ECO:0000256" key="7">
    <source>
        <dbReference type="ARBA" id="ARBA00023136"/>
    </source>
</evidence>
<proteinExistence type="inferred from homology"/>
<dbReference type="Pfam" id="PF04093">
    <property type="entry name" value="MreD"/>
    <property type="match status" value="1"/>
</dbReference>
<comment type="subcellular location">
    <subcellularLocation>
        <location evidence="1">Cell membrane</location>
        <topology evidence="1">Multi-pass membrane protein</topology>
    </subcellularLocation>
</comment>
<dbReference type="RefSeq" id="WP_063232833.1">
    <property type="nucleotide sequence ID" value="NZ_BCVO01000003.1"/>
</dbReference>
<dbReference type="EMBL" id="CP017704">
    <property type="protein sequence ID" value="ASS96022.1"/>
    <property type="molecule type" value="Genomic_DNA"/>
</dbReference>
<feature type="transmembrane region" description="Helical" evidence="8">
    <location>
        <begin position="140"/>
        <end position="158"/>
    </location>
</feature>
<evidence type="ECO:0000313" key="10">
    <source>
        <dbReference type="Proteomes" id="UP000214618"/>
    </source>
</evidence>
<comment type="similarity">
    <text evidence="2">Belongs to the MreD family.</text>
</comment>
<keyword evidence="6 8" id="KW-1133">Transmembrane helix</keyword>
<dbReference type="AlphaFoldDB" id="A0A223EL90"/>
<evidence type="ECO:0000256" key="5">
    <source>
        <dbReference type="ARBA" id="ARBA00022960"/>
    </source>
</evidence>